<reference evidence="2" key="1">
    <citation type="submission" date="2018-03" db="EMBL/GenBank/DDBJ databases">
        <authorList>
            <person name="Rodrigo-Torres L."/>
            <person name="Arahal R. D."/>
            <person name="Lucena T."/>
        </authorList>
    </citation>
    <scope>NUCLEOTIDE SEQUENCE [LARGE SCALE GENOMIC DNA]</scope>
    <source>
        <strain evidence="2">CECT 8871</strain>
    </source>
</reference>
<dbReference type="PROSITE" id="PS51257">
    <property type="entry name" value="PROKAR_LIPOPROTEIN"/>
    <property type="match status" value="1"/>
</dbReference>
<keyword evidence="2" id="KW-1185">Reference proteome</keyword>
<dbReference type="AlphaFoldDB" id="A0A2R8AVQ6"/>
<dbReference type="InterPro" id="IPR010767">
    <property type="entry name" value="Phage_CGC-2007_Cje0229"/>
</dbReference>
<evidence type="ECO:0008006" key="3">
    <source>
        <dbReference type="Google" id="ProtNLM"/>
    </source>
</evidence>
<proteinExistence type="predicted"/>
<dbReference type="Proteomes" id="UP000244904">
    <property type="component" value="Unassembled WGS sequence"/>
</dbReference>
<sequence length="293" mass="31634">MYRIAMALSVGAVLVGCAPGFEGGNKAPGCEMASDGACFYVNSPVRLSSSITTLPGRPYPFRSTLESLQFVDSQGGDWLAPEATLTDGASIPPAFIESIGLPNSPQFVNAAVIHDAYCGVGNEEGPRYHTRHWKAVHRTFYEALRVGGTDPIVAKVMYAAVLFGGPRWTQIKTNAGQDIVAQAAPLTGPGALSETELLFPGRPDLAGVPVEEMVARFERIKDFIERNNPPVTIIEGFVQSQEAEVKTEFVFSPQIGPEDEPDDHHSDAYYDEIYYQFLDDLAASSDSLSALGK</sequence>
<protein>
    <recommendedName>
        <fullName evidence="3">DUF1353 domain-containing protein</fullName>
    </recommendedName>
</protein>
<dbReference type="EMBL" id="OMOJ01000002">
    <property type="protein sequence ID" value="SPF80027.1"/>
    <property type="molecule type" value="Genomic_DNA"/>
</dbReference>
<dbReference type="RefSeq" id="WP_108885851.1">
    <property type="nucleotide sequence ID" value="NZ_OMOJ01000002.1"/>
</dbReference>
<organism evidence="1 2">
    <name type="scientific">Pseudoprimorskyibacter insulae</name>
    <dbReference type="NCBI Taxonomy" id="1695997"/>
    <lineage>
        <taxon>Bacteria</taxon>
        <taxon>Pseudomonadati</taxon>
        <taxon>Pseudomonadota</taxon>
        <taxon>Alphaproteobacteria</taxon>
        <taxon>Rhodobacterales</taxon>
        <taxon>Paracoccaceae</taxon>
        <taxon>Pseudoprimorskyibacter</taxon>
    </lineage>
</organism>
<gene>
    <name evidence="1" type="ORF">PRI8871_01829</name>
</gene>
<evidence type="ECO:0000313" key="2">
    <source>
        <dbReference type="Proteomes" id="UP000244904"/>
    </source>
</evidence>
<name>A0A2R8AVQ6_9RHOB</name>
<dbReference type="OrthoDB" id="7860705at2"/>
<accession>A0A2R8AVQ6</accession>
<evidence type="ECO:0000313" key="1">
    <source>
        <dbReference type="EMBL" id="SPF80027.1"/>
    </source>
</evidence>
<dbReference type="Pfam" id="PF07087">
    <property type="entry name" value="DUF1353"/>
    <property type="match status" value="1"/>
</dbReference>